<evidence type="ECO:0000313" key="3">
    <source>
        <dbReference type="EMBL" id="ONM06194.1"/>
    </source>
</evidence>
<gene>
    <name evidence="2" type="ORF">ZEAMMB73_Zm00001d032843</name>
    <name evidence="3" type="ORF">ZEAMMB73_Zm00001d032847</name>
</gene>
<feature type="compositionally biased region" description="Pro residues" evidence="1">
    <location>
        <begin position="106"/>
        <end position="115"/>
    </location>
</feature>
<dbReference type="EMBL" id="CM007647">
    <property type="protein sequence ID" value="ONM06194.1"/>
    <property type="molecule type" value="Genomic_DNA"/>
</dbReference>
<accession>A0A1D6KUD5</accession>
<sequence>MTSSASGAGQIRPASPPPPTALQPSPRCLGPSRRGYLQPPVNLPTWPPPAAQIRCTTSRRQPPTAQTPCSTRESRQPLPLAAGRVDPLLHQGVGRPDPLLHQGEPPAAPPLCPNPRPRDCAPP</sequence>
<reference evidence="3" key="1">
    <citation type="submission" date="2015-12" db="EMBL/GenBank/DDBJ databases">
        <title>Update maize B73 reference genome by single molecule sequencing technologies.</title>
        <authorList>
            <consortium name="Maize Genome Sequencing Project"/>
            <person name="Ware D."/>
        </authorList>
    </citation>
    <scope>NUCLEOTIDE SEQUENCE [LARGE SCALE GENOMIC DNA]</scope>
    <source>
        <tissue evidence="3">Seedling</tissue>
    </source>
</reference>
<organism evidence="3">
    <name type="scientific">Zea mays</name>
    <name type="common">Maize</name>
    <dbReference type="NCBI Taxonomy" id="4577"/>
    <lineage>
        <taxon>Eukaryota</taxon>
        <taxon>Viridiplantae</taxon>
        <taxon>Streptophyta</taxon>
        <taxon>Embryophyta</taxon>
        <taxon>Tracheophyta</taxon>
        <taxon>Spermatophyta</taxon>
        <taxon>Magnoliopsida</taxon>
        <taxon>Liliopsida</taxon>
        <taxon>Poales</taxon>
        <taxon>Poaceae</taxon>
        <taxon>PACMAD clade</taxon>
        <taxon>Panicoideae</taxon>
        <taxon>Andropogonodae</taxon>
        <taxon>Andropogoneae</taxon>
        <taxon>Tripsacinae</taxon>
        <taxon>Zea</taxon>
    </lineage>
</organism>
<evidence type="ECO:0000313" key="2">
    <source>
        <dbReference type="EMBL" id="ONM06186.1"/>
    </source>
</evidence>
<name>A0A1D6KUD5_MAIZE</name>
<evidence type="ECO:0000256" key="1">
    <source>
        <dbReference type="SAM" id="MobiDB-lite"/>
    </source>
</evidence>
<feature type="compositionally biased region" description="Pro residues" evidence="1">
    <location>
        <begin position="41"/>
        <end position="50"/>
    </location>
</feature>
<feature type="region of interest" description="Disordered" evidence="1">
    <location>
        <begin position="1"/>
        <end position="123"/>
    </location>
</feature>
<protein>
    <submittedName>
        <fullName evidence="3">Uncharacterized protein</fullName>
    </submittedName>
</protein>
<feature type="compositionally biased region" description="Polar residues" evidence="1">
    <location>
        <begin position="54"/>
        <end position="71"/>
    </location>
</feature>
<dbReference type="AlphaFoldDB" id="A0A1D6KUD5"/>
<dbReference type="EMBL" id="CM007647">
    <property type="protein sequence ID" value="ONM06186.1"/>
    <property type="molecule type" value="Genomic_DNA"/>
</dbReference>
<proteinExistence type="predicted"/>